<dbReference type="HOGENOM" id="CLU_007458_0_0_0"/>
<feature type="domain" description="DUF1592" evidence="4">
    <location>
        <begin position="521"/>
        <end position="648"/>
    </location>
</feature>
<organism evidence="6 7">
    <name type="scientific">Blastopirellula marina DSM 3645</name>
    <dbReference type="NCBI Taxonomy" id="314230"/>
    <lineage>
        <taxon>Bacteria</taxon>
        <taxon>Pseudomonadati</taxon>
        <taxon>Planctomycetota</taxon>
        <taxon>Planctomycetia</taxon>
        <taxon>Pirellulales</taxon>
        <taxon>Pirellulaceae</taxon>
        <taxon>Blastopirellula</taxon>
    </lineage>
</organism>
<feature type="domain" description="Cytochrome C Planctomycete-type" evidence="5">
    <location>
        <begin position="68"/>
        <end position="114"/>
    </location>
</feature>
<dbReference type="STRING" id="314230.DSM3645_17290"/>
<evidence type="ECO:0000313" key="6">
    <source>
        <dbReference type="EMBL" id="EAQ81928.1"/>
    </source>
</evidence>
<evidence type="ECO:0000259" key="1">
    <source>
        <dbReference type="Pfam" id="PF07624"/>
    </source>
</evidence>
<dbReference type="Proteomes" id="UP000004358">
    <property type="component" value="Unassembled WGS sequence"/>
</dbReference>
<protein>
    <recommendedName>
        <fullName evidence="8">DUF1592 domain-containing protein</fullName>
    </recommendedName>
</protein>
<feature type="domain" description="DUF1587" evidence="2">
    <location>
        <begin position="151"/>
        <end position="216"/>
    </location>
</feature>
<feature type="domain" description="DUF1585" evidence="1">
    <location>
        <begin position="799"/>
        <end position="872"/>
    </location>
</feature>
<dbReference type="Pfam" id="PF07626">
    <property type="entry name" value="PSD3"/>
    <property type="match status" value="1"/>
</dbReference>
<dbReference type="InterPro" id="IPR013036">
    <property type="entry name" value="DUF1587"/>
</dbReference>
<dbReference type="EMBL" id="AANZ01000003">
    <property type="protein sequence ID" value="EAQ81928.1"/>
    <property type="molecule type" value="Genomic_DNA"/>
</dbReference>
<dbReference type="eggNOG" id="COG1020">
    <property type="taxonomic scope" value="Bacteria"/>
</dbReference>
<evidence type="ECO:0000259" key="2">
    <source>
        <dbReference type="Pfam" id="PF07626"/>
    </source>
</evidence>
<dbReference type="InterPro" id="IPR013042">
    <property type="entry name" value="DUF1592"/>
</dbReference>
<dbReference type="Pfam" id="PF07635">
    <property type="entry name" value="PSCyt1"/>
    <property type="match status" value="1"/>
</dbReference>
<dbReference type="Pfam" id="PF07627">
    <property type="entry name" value="PSCyt3"/>
    <property type="match status" value="1"/>
</dbReference>
<dbReference type="Pfam" id="PF07631">
    <property type="entry name" value="PSD4"/>
    <property type="match status" value="1"/>
</dbReference>
<proteinExistence type="predicted"/>
<evidence type="ECO:0000259" key="3">
    <source>
        <dbReference type="Pfam" id="PF07627"/>
    </source>
</evidence>
<dbReference type="Pfam" id="PF07624">
    <property type="entry name" value="PSD2"/>
    <property type="match status" value="1"/>
</dbReference>
<evidence type="ECO:0000313" key="7">
    <source>
        <dbReference type="Proteomes" id="UP000004358"/>
    </source>
</evidence>
<dbReference type="InterPro" id="IPR011478">
    <property type="entry name" value="DUF1585"/>
</dbReference>
<dbReference type="AlphaFoldDB" id="A3ZNN3"/>
<evidence type="ECO:0000259" key="4">
    <source>
        <dbReference type="Pfam" id="PF07631"/>
    </source>
</evidence>
<gene>
    <name evidence="6" type="ORF">DSM3645_17290</name>
</gene>
<feature type="domain" description="DUF1588" evidence="3">
    <location>
        <begin position="668"/>
        <end position="763"/>
    </location>
</feature>
<comment type="caution">
    <text evidence="6">The sequence shown here is derived from an EMBL/GenBank/DDBJ whole genome shotgun (WGS) entry which is preliminary data.</text>
</comment>
<dbReference type="InterPro" id="IPR013039">
    <property type="entry name" value="DUF1588"/>
</dbReference>
<sequence length="881" mass="98832">MPWDATFIYNDRFGKRKARFRSTSEPEVEMSQRKPILLTIAVVLVLAVRPVSAAEPVTVVQRVLQQTCYDCHDEFSAEGDLVLAKLPWDLQDVKVRRRWTQIYDRIAAGEMPPERDDLAEDDRHAILAALQQSIGQAEKAEIQQQGRSSLRRLTRSEYEDNLRDLLQLPHLDVAARLPEDRQLHGFTKVADSLDMSSVQLNAYLDAAQAALQQAVASGVEPPSQVRHRFTGTRLFPSGETFGGREAMFFARNNKMISSGRVNQLTPQELDKAPVELALFRAATWPYFGYPRGFVAQVAGEYRVRFSARAVRQLPGFRLVPAYDPLPISFRARQPSGADVSGDVRETGGWIDLQPESETFETTILLKAGETFEYSLLGLPVPFIRTDGGFFYDFPPMPAEGHRGAAFEWLEVAGPLSPHQWPAASHRVLFGELAIGPPEPTSRLPVSVVSQQPKTDARLLFHRFAAQVAGGPLTDHAADAYLRLIDAELDAGVPFGDAMLKGYQALLCSGHFLYLTNPRHNPTALASRLSHFLWNSRPDRELLQKNIDGKLANAEQLHAEVDRMILDPRFDRFVDNFTDQWLNLSDLRRDLPDIRLYPEYRKDDYLVDSMERETQTFFAAMIRDNLPIATIIDSDFTYLNDRLAAHYGLARQSGSAMRRVDLPAWSPYGGLLTQASVLKLTTDGTTTSPVKRGVWVMEKLLGQPPPPPPKSIPAIEPNIRGASTVRQLLAKHAAEASCAACHARFDPVGFALENFDVMGAWRDRYRNLATGEEITGIDRAGHPFKYHIAAEVDAAGRLLSGEQFEDVHELKTLLLAQPRQLARNLLHQWTLYATGAEVRFSDRAEIDSILDQCADNGYRARDLLHQWVASPIFTEVESTHQR</sequence>
<evidence type="ECO:0000259" key="5">
    <source>
        <dbReference type="Pfam" id="PF07635"/>
    </source>
</evidence>
<reference evidence="6 7" key="1">
    <citation type="submission" date="2006-02" db="EMBL/GenBank/DDBJ databases">
        <authorList>
            <person name="Amann R."/>
            <person name="Ferriera S."/>
            <person name="Johnson J."/>
            <person name="Kravitz S."/>
            <person name="Halpern A."/>
            <person name="Remington K."/>
            <person name="Beeson K."/>
            <person name="Tran B."/>
            <person name="Rogers Y.-H."/>
            <person name="Friedman R."/>
            <person name="Venter J.C."/>
        </authorList>
    </citation>
    <scope>NUCLEOTIDE SEQUENCE [LARGE SCALE GENOMIC DNA]</scope>
    <source>
        <strain evidence="6 7">DSM 3645</strain>
    </source>
</reference>
<accession>A3ZNN3</accession>
<name>A3ZNN3_9BACT</name>
<evidence type="ECO:0008006" key="8">
    <source>
        <dbReference type="Google" id="ProtNLM"/>
    </source>
</evidence>
<dbReference type="eggNOG" id="COG2010">
    <property type="taxonomic scope" value="Bacteria"/>
</dbReference>
<dbReference type="InterPro" id="IPR011429">
    <property type="entry name" value="Cyt_c_Planctomycete-type"/>
</dbReference>